<keyword evidence="1" id="KW-1133">Transmembrane helix</keyword>
<sequence length="148" mass="15410">MNPLVKELLVQGLLAGTAVRTAKKTSVGVAYYAVAGGVAALGLVFLSIAGYGWLLESFTMPVAAAITGGVVLAVAFCIGFWAKYGRDARKAVTKKPAFDGGFFDNIEGTLKSLMGEIEEPIKDNPKLALLVAALAGFAAADHIGERIH</sequence>
<feature type="transmembrane region" description="Helical" evidence="1">
    <location>
        <begin position="60"/>
        <end position="82"/>
    </location>
</feature>
<dbReference type="Proteomes" id="UP000249417">
    <property type="component" value="Unassembled WGS sequence"/>
</dbReference>
<protein>
    <recommendedName>
        <fullName evidence="4">Phage holin family protein</fullName>
    </recommendedName>
</protein>
<dbReference type="AlphaFoldDB" id="A0A2W5MX03"/>
<dbReference type="EMBL" id="QFQB01000080">
    <property type="protein sequence ID" value="PZQ44729.1"/>
    <property type="molecule type" value="Genomic_DNA"/>
</dbReference>
<gene>
    <name evidence="2" type="ORF">DI551_09495</name>
</gene>
<evidence type="ECO:0000256" key="1">
    <source>
        <dbReference type="SAM" id="Phobius"/>
    </source>
</evidence>
<name>A0A2W5MX03_9BACT</name>
<feature type="transmembrane region" description="Helical" evidence="1">
    <location>
        <begin position="29"/>
        <end position="54"/>
    </location>
</feature>
<evidence type="ECO:0008006" key="4">
    <source>
        <dbReference type="Google" id="ProtNLM"/>
    </source>
</evidence>
<evidence type="ECO:0000313" key="2">
    <source>
        <dbReference type="EMBL" id="PZQ44729.1"/>
    </source>
</evidence>
<keyword evidence="1" id="KW-0812">Transmembrane</keyword>
<comment type="caution">
    <text evidence="2">The sequence shown here is derived from an EMBL/GenBank/DDBJ whole genome shotgun (WGS) entry which is preliminary data.</text>
</comment>
<accession>A0A2W5MX03</accession>
<organism evidence="2 3">
    <name type="scientific">Micavibrio aeruginosavorus</name>
    <dbReference type="NCBI Taxonomy" id="349221"/>
    <lineage>
        <taxon>Bacteria</taxon>
        <taxon>Pseudomonadati</taxon>
        <taxon>Bdellovibrionota</taxon>
        <taxon>Bdellovibrionia</taxon>
        <taxon>Bdellovibrionales</taxon>
        <taxon>Pseudobdellovibrionaceae</taxon>
        <taxon>Micavibrio</taxon>
    </lineage>
</organism>
<evidence type="ECO:0000313" key="3">
    <source>
        <dbReference type="Proteomes" id="UP000249417"/>
    </source>
</evidence>
<reference evidence="2 3" key="1">
    <citation type="submission" date="2017-08" db="EMBL/GenBank/DDBJ databases">
        <title>Infants hospitalized years apart are colonized by the same room-sourced microbial strains.</title>
        <authorList>
            <person name="Brooks B."/>
            <person name="Olm M.R."/>
            <person name="Firek B.A."/>
            <person name="Baker R."/>
            <person name="Thomas B.C."/>
            <person name="Morowitz M.J."/>
            <person name="Banfield J.F."/>
        </authorList>
    </citation>
    <scope>NUCLEOTIDE SEQUENCE [LARGE SCALE GENOMIC DNA]</scope>
    <source>
        <strain evidence="2">S2_005_002_R2_29</strain>
    </source>
</reference>
<keyword evidence="1" id="KW-0472">Membrane</keyword>
<proteinExistence type="predicted"/>